<feature type="domain" description="3-hydroxyisobutyrate dehydrogenase-like NAD-binding" evidence="8">
    <location>
        <begin position="164"/>
        <end position="290"/>
    </location>
</feature>
<dbReference type="InterPro" id="IPR006115">
    <property type="entry name" value="6PGDH_NADP-bd"/>
</dbReference>
<dbReference type="InterPro" id="IPR036291">
    <property type="entry name" value="NAD(P)-bd_dom_sf"/>
</dbReference>
<evidence type="ECO:0000259" key="8">
    <source>
        <dbReference type="Pfam" id="PF14833"/>
    </source>
</evidence>
<dbReference type="InterPro" id="IPR011548">
    <property type="entry name" value="HIBADH"/>
</dbReference>
<keyword evidence="4 9" id="KW-0560">Oxidoreductase</keyword>
<comment type="pathway">
    <text evidence="1">Amino-acid degradation.</text>
</comment>
<accession>A0A6P0HI98</accession>
<dbReference type="GO" id="GO:0008442">
    <property type="term" value="F:3-hydroxyisobutyrate dehydrogenase activity"/>
    <property type="evidence" value="ECO:0007669"/>
    <property type="project" value="UniProtKB-EC"/>
</dbReference>
<evidence type="ECO:0000259" key="7">
    <source>
        <dbReference type="Pfam" id="PF03446"/>
    </source>
</evidence>
<evidence type="ECO:0000256" key="2">
    <source>
        <dbReference type="ARBA" id="ARBA00009080"/>
    </source>
</evidence>
<dbReference type="PANTHER" id="PTHR22981">
    <property type="entry name" value="3-HYDROXYISOBUTYRATE DEHYDROGENASE-RELATED"/>
    <property type="match status" value="1"/>
</dbReference>
<dbReference type="SUPFAM" id="SSF51735">
    <property type="entry name" value="NAD(P)-binding Rossmann-fold domains"/>
    <property type="match status" value="1"/>
</dbReference>
<sequence>MRIGWIGLGNMGAPMSGRLVAAGHEVHGFDLAEAAREAAAAQGVTVEDTVAATVAGADVVVTMLPNHGIVTAVLDGPDGVLAHAEPGAVVIDSSTIDIDAARSLHASVSAAGFRFLDAPVSGGISGAAAGTLTFMVGGDAAVLEEVRPVIEVMAGRIFHTGGPGNGQAAKLTNNMMLGITLAATAEGAVLAERLGLDATTFWELAQVSSGDSWALRTWYPVAGVVETAAVNRDFTGGFATALLRKDLELALAAGESTSTALPFATAVRDRMDQLVELGLADRDCSVLVKLVDGELSSPARDEAVAATLSQETTA</sequence>
<feature type="domain" description="6-phosphogluconate dehydrogenase NADP-binding" evidence="7">
    <location>
        <begin position="2"/>
        <end position="161"/>
    </location>
</feature>
<dbReference type="Gene3D" id="1.10.1040.10">
    <property type="entry name" value="N-(1-d-carboxylethyl)-l-norvaline Dehydrogenase, domain 2"/>
    <property type="match status" value="1"/>
</dbReference>
<evidence type="ECO:0000256" key="1">
    <source>
        <dbReference type="ARBA" id="ARBA00005023"/>
    </source>
</evidence>
<feature type="active site" evidence="6">
    <location>
        <position position="170"/>
    </location>
</feature>
<dbReference type="GO" id="GO:0051287">
    <property type="term" value="F:NAD binding"/>
    <property type="evidence" value="ECO:0007669"/>
    <property type="project" value="InterPro"/>
</dbReference>
<evidence type="ECO:0000313" key="9">
    <source>
        <dbReference type="EMBL" id="NEN77355.1"/>
    </source>
</evidence>
<keyword evidence="3" id="KW-0101">Branched-chain amino acid catabolism</keyword>
<dbReference type="GO" id="GO:0050661">
    <property type="term" value="F:NADP binding"/>
    <property type="evidence" value="ECO:0007669"/>
    <property type="project" value="InterPro"/>
</dbReference>
<dbReference type="SUPFAM" id="SSF48179">
    <property type="entry name" value="6-phosphogluconate dehydrogenase C-terminal domain-like"/>
    <property type="match status" value="1"/>
</dbReference>
<dbReference type="Pfam" id="PF14833">
    <property type="entry name" value="NAD_binding_11"/>
    <property type="match status" value="1"/>
</dbReference>
<dbReference type="PIRSF" id="PIRSF000103">
    <property type="entry name" value="HIBADH"/>
    <property type="match status" value="1"/>
</dbReference>
<dbReference type="Proteomes" id="UP000468687">
    <property type="component" value="Unassembled WGS sequence"/>
</dbReference>
<evidence type="ECO:0000313" key="10">
    <source>
        <dbReference type="Proteomes" id="UP000468687"/>
    </source>
</evidence>
<dbReference type="Pfam" id="PF03446">
    <property type="entry name" value="NAD_binding_2"/>
    <property type="match status" value="1"/>
</dbReference>
<evidence type="ECO:0000256" key="4">
    <source>
        <dbReference type="ARBA" id="ARBA00023002"/>
    </source>
</evidence>
<dbReference type="Gene3D" id="3.40.50.720">
    <property type="entry name" value="NAD(P)-binding Rossmann-like Domain"/>
    <property type="match status" value="1"/>
</dbReference>
<dbReference type="InterPro" id="IPR008927">
    <property type="entry name" value="6-PGluconate_DH-like_C_sf"/>
</dbReference>
<dbReference type="GO" id="GO:0009083">
    <property type="term" value="P:branched-chain amino acid catabolic process"/>
    <property type="evidence" value="ECO:0007669"/>
    <property type="project" value="UniProtKB-KW"/>
</dbReference>
<comment type="caution">
    <text evidence="9">The sequence shown here is derived from an EMBL/GenBank/DDBJ whole genome shotgun (WGS) entry which is preliminary data.</text>
</comment>
<dbReference type="InterPro" id="IPR015815">
    <property type="entry name" value="HIBADH-related"/>
</dbReference>
<dbReference type="NCBIfam" id="TIGR01692">
    <property type="entry name" value="HIBADH"/>
    <property type="match status" value="1"/>
</dbReference>
<evidence type="ECO:0000256" key="5">
    <source>
        <dbReference type="ARBA" id="ARBA00023027"/>
    </source>
</evidence>
<keyword evidence="10" id="KW-1185">Reference proteome</keyword>
<organism evidence="9 10">
    <name type="scientific">Nocardioides zeae</name>
    <dbReference type="NCBI Taxonomy" id="1457234"/>
    <lineage>
        <taxon>Bacteria</taxon>
        <taxon>Bacillati</taxon>
        <taxon>Actinomycetota</taxon>
        <taxon>Actinomycetes</taxon>
        <taxon>Propionibacteriales</taxon>
        <taxon>Nocardioidaceae</taxon>
        <taxon>Nocardioides</taxon>
    </lineage>
</organism>
<keyword evidence="5" id="KW-0520">NAD</keyword>
<dbReference type="AlphaFoldDB" id="A0A6P0HI98"/>
<dbReference type="RefSeq" id="WP_163770731.1">
    <property type="nucleotide sequence ID" value="NZ_JAAGXA010000002.1"/>
</dbReference>
<dbReference type="InterPro" id="IPR029154">
    <property type="entry name" value="HIBADH-like_NADP-bd"/>
</dbReference>
<name>A0A6P0HI98_9ACTN</name>
<dbReference type="EC" id="1.1.1.31" evidence="9"/>
<dbReference type="PANTHER" id="PTHR22981:SF7">
    <property type="entry name" value="3-HYDROXYISOBUTYRATE DEHYDROGENASE, MITOCHONDRIAL"/>
    <property type="match status" value="1"/>
</dbReference>
<dbReference type="InterPro" id="IPR013328">
    <property type="entry name" value="6PGD_dom2"/>
</dbReference>
<comment type="similarity">
    <text evidence="2">Belongs to the HIBADH-related family.</text>
</comment>
<protein>
    <submittedName>
        <fullName evidence="9">3-hydroxyisobutyrate dehydrogenase</fullName>
        <ecNumber evidence="9">1.1.1.31</ecNumber>
    </submittedName>
</protein>
<reference evidence="9 10" key="1">
    <citation type="journal article" date="2014" name="Int. J. Syst. Evol. Microbiol.">
        <title>Nocardioides zeae sp. nov., isolated from the stem of Zea mays.</title>
        <authorList>
            <person name="Glaeser S.P."/>
            <person name="McInroy J.A."/>
            <person name="Busse H.J."/>
            <person name="Kampfer P."/>
        </authorList>
    </citation>
    <scope>NUCLEOTIDE SEQUENCE [LARGE SCALE GENOMIC DNA]</scope>
    <source>
        <strain evidence="9 10">JCM 30728</strain>
    </source>
</reference>
<proteinExistence type="inferred from homology"/>
<evidence type="ECO:0000256" key="3">
    <source>
        <dbReference type="ARBA" id="ARBA00022456"/>
    </source>
</evidence>
<evidence type="ECO:0000256" key="6">
    <source>
        <dbReference type="PIRSR" id="PIRSR000103-1"/>
    </source>
</evidence>
<dbReference type="EMBL" id="JAAGXA010000002">
    <property type="protein sequence ID" value="NEN77355.1"/>
    <property type="molecule type" value="Genomic_DNA"/>
</dbReference>
<gene>
    <name evidence="9" type="primary">mmsB</name>
    <name evidence="9" type="ORF">G3T38_03595</name>
</gene>